<dbReference type="AlphaFoldDB" id="A0AA89AGJ3"/>
<dbReference type="Pfam" id="PF14244">
    <property type="entry name" value="Retrotran_gag_3"/>
    <property type="match status" value="1"/>
</dbReference>
<feature type="compositionally biased region" description="Polar residues" evidence="1">
    <location>
        <begin position="19"/>
        <end position="28"/>
    </location>
</feature>
<comment type="caution">
    <text evidence="3">The sequence shown here is derived from an EMBL/GenBank/DDBJ whole genome shotgun (WGS) entry which is preliminary data.</text>
</comment>
<dbReference type="InterPro" id="IPR029472">
    <property type="entry name" value="Copia-like_N"/>
</dbReference>
<sequence>MAKDAETSKPKHLDPTSEYYLSSNSPSKDTLKGDNYVAWEQSAILTLKSHNKLAFIVGRITKPDLSLKIF</sequence>
<reference evidence="3" key="1">
    <citation type="submission" date="2022-12" db="EMBL/GenBank/DDBJ databases">
        <title>Draft genome assemblies for two species of Escallonia (Escalloniales).</title>
        <authorList>
            <person name="Chanderbali A."/>
            <person name="Dervinis C."/>
            <person name="Anghel I."/>
            <person name="Soltis D."/>
            <person name="Soltis P."/>
            <person name="Zapata F."/>
        </authorList>
    </citation>
    <scope>NUCLEOTIDE SEQUENCE</scope>
    <source>
        <strain evidence="3">UCBG64.0493</strain>
        <tissue evidence="3">Leaf</tissue>
    </source>
</reference>
<feature type="region of interest" description="Disordered" evidence="1">
    <location>
        <begin position="1"/>
        <end position="30"/>
    </location>
</feature>
<dbReference type="EMBL" id="JAVXUP010002806">
    <property type="protein sequence ID" value="KAK3001322.1"/>
    <property type="molecule type" value="Genomic_DNA"/>
</dbReference>
<organism evidence="3 4">
    <name type="scientific">Escallonia herrerae</name>
    <dbReference type="NCBI Taxonomy" id="1293975"/>
    <lineage>
        <taxon>Eukaryota</taxon>
        <taxon>Viridiplantae</taxon>
        <taxon>Streptophyta</taxon>
        <taxon>Embryophyta</taxon>
        <taxon>Tracheophyta</taxon>
        <taxon>Spermatophyta</taxon>
        <taxon>Magnoliopsida</taxon>
        <taxon>eudicotyledons</taxon>
        <taxon>Gunneridae</taxon>
        <taxon>Pentapetalae</taxon>
        <taxon>asterids</taxon>
        <taxon>campanulids</taxon>
        <taxon>Escalloniales</taxon>
        <taxon>Escalloniaceae</taxon>
        <taxon>Escallonia</taxon>
    </lineage>
</organism>
<evidence type="ECO:0000313" key="4">
    <source>
        <dbReference type="Proteomes" id="UP001188597"/>
    </source>
</evidence>
<accession>A0AA89AGJ3</accession>
<protein>
    <recommendedName>
        <fullName evidence="2">Retrotransposon Copia-like N-terminal domain-containing protein</fullName>
    </recommendedName>
</protein>
<evidence type="ECO:0000259" key="2">
    <source>
        <dbReference type="Pfam" id="PF14244"/>
    </source>
</evidence>
<evidence type="ECO:0000313" key="3">
    <source>
        <dbReference type="EMBL" id="KAK3001322.1"/>
    </source>
</evidence>
<name>A0AA89AGJ3_9ASTE</name>
<feature type="domain" description="Retrotransposon Copia-like N-terminal" evidence="2">
    <location>
        <begin position="30"/>
        <end position="64"/>
    </location>
</feature>
<dbReference type="Proteomes" id="UP001188597">
    <property type="component" value="Unassembled WGS sequence"/>
</dbReference>
<gene>
    <name evidence="3" type="ORF">RJ639_020382</name>
</gene>
<feature type="compositionally biased region" description="Basic and acidic residues" evidence="1">
    <location>
        <begin position="1"/>
        <end position="15"/>
    </location>
</feature>
<keyword evidence="4" id="KW-1185">Reference proteome</keyword>
<proteinExistence type="predicted"/>
<evidence type="ECO:0000256" key="1">
    <source>
        <dbReference type="SAM" id="MobiDB-lite"/>
    </source>
</evidence>